<evidence type="ECO:0000259" key="1">
    <source>
        <dbReference type="PROSITE" id="PS51819"/>
    </source>
</evidence>
<keyword evidence="3" id="KW-1185">Reference proteome</keyword>
<dbReference type="Gene3D" id="3.10.180.10">
    <property type="entry name" value="2,3-Dihydroxybiphenyl 1,2-Dioxygenase, domain 1"/>
    <property type="match status" value="1"/>
</dbReference>
<gene>
    <name evidence="2" type="ORF">DKM44_12720</name>
</gene>
<dbReference type="Proteomes" id="UP000245368">
    <property type="component" value="Chromosome"/>
</dbReference>
<accession>A0A2Z3JG85</accession>
<dbReference type="InterPro" id="IPR037523">
    <property type="entry name" value="VOC_core"/>
</dbReference>
<dbReference type="InterPro" id="IPR029068">
    <property type="entry name" value="Glyas_Bleomycin-R_OHBP_Dase"/>
</dbReference>
<evidence type="ECO:0000313" key="2">
    <source>
        <dbReference type="EMBL" id="AWN23985.1"/>
    </source>
</evidence>
<dbReference type="RefSeq" id="WP_109827713.1">
    <property type="nucleotide sequence ID" value="NZ_CP029494.1"/>
</dbReference>
<dbReference type="PANTHER" id="PTHR36113:SF3">
    <property type="entry name" value="SLL5075 PROTEIN"/>
    <property type="match status" value="1"/>
</dbReference>
<dbReference type="Pfam" id="PF00903">
    <property type="entry name" value="Glyoxalase"/>
    <property type="match status" value="1"/>
</dbReference>
<dbReference type="InterPro" id="IPR004360">
    <property type="entry name" value="Glyas_Fos-R_dOase_dom"/>
</dbReference>
<dbReference type="InterPro" id="IPR051332">
    <property type="entry name" value="Fosfomycin_Res_Enzymes"/>
</dbReference>
<evidence type="ECO:0000313" key="3">
    <source>
        <dbReference type="Proteomes" id="UP000245368"/>
    </source>
</evidence>
<proteinExistence type="predicted"/>
<dbReference type="PROSITE" id="PS51819">
    <property type="entry name" value="VOC"/>
    <property type="match status" value="1"/>
</dbReference>
<dbReference type="SUPFAM" id="SSF54593">
    <property type="entry name" value="Glyoxalase/Bleomycin resistance protein/Dihydroxybiphenyl dioxygenase"/>
    <property type="match status" value="1"/>
</dbReference>
<sequence>MKLNHINLGVTDVPATVALFQDHFGFQPAGQGMPMNDRMAFLRDDAGSLISVFKANDVQYPKVFHIGFMQDTPQQVRDMHRQLTDAGFQIPEPHENNGRLTFYFNTPGGFVLEVESFFG</sequence>
<dbReference type="PANTHER" id="PTHR36113">
    <property type="entry name" value="LYASE, PUTATIVE-RELATED-RELATED"/>
    <property type="match status" value="1"/>
</dbReference>
<organism evidence="2 3">
    <name type="scientific">Deinococcus irradiatisoli</name>
    <dbReference type="NCBI Taxonomy" id="2202254"/>
    <lineage>
        <taxon>Bacteria</taxon>
        <taxon>Thermotogati</taxon>
        <taxon>Deinococcota</taxon>
        <taxon>Deinococci</taxon>
        <taxon>Deinococcales</taxon>
        <taxon>Deinococcaceae</taxon>
        <taxon>Deinococcus</taxon>
    </lineage>
</organism>
<reference evidence="2 3" key="1">
    <citation type="submission" date="2018-05" db="EMBL/GenBank/DDBJ databases">
        <title>Complete Genome Sequence of Deinococcus sp. strain 17bor-2.</title>
        <authorList>
            <person name="Srinivasan S."/>
        </authorList>
    </citation>
    <scope>NUCLEOTIDE SEQUENCE [LARGE SCALE GENOMIC DNA]</scope>
    <source>
        <strain evidence="2 3">17bor-2</strain>
    </source>
</reference>
<protein>
    <submittedName>
        <fullName evidence="2">VOC family protein</fullName>
    </submittedName>
</protein>
<dbReference type="KEGG" id="dez:DKM44_12720"/>
<feature type="domain" description="VOC" evidence="1">
    <location>
        <begin position="2"/>
        <end position="117"/>
    </location>
</feature>
<name>A0A2Z3JG85_9DEIO</name>
<dbReference type="AlphaFoldDB" id="A0A2Z3JG85"/>
<dbReference type="EMBL" id="CP029494">
    <property type="protein sequence ID" value="AWN23985.1"/>
    <property type="molecule type" value="Genomic_DNA"/>
</dbReference>
<dbReference type="OrthoDB" id="1270449at2"/>